<dbReference type="EMBL" id="FOEN01000002">
    <property type="protein sequence ID" value="SEP78544.1"/>
    <property type="molecule type" value="Genomic_DNA"/>
</dbReference>
<evidence type="ECO:0000313" key="2">
    <source>
        <dbReference type="EMBL" id="SEP78544.1"/>
    </source>
</evidence>
<organism evidence="2 3">
    <name type="scientific">Ignavigranum ruoffiae</name>
    <dbReference type="NCBI Taxonomy" id="89093"/>
    <lineage>
        <taxon>Bacteria</taxon>
        <taxon>Bacillati</taxon>
        <taxon>Bacillota</taxon>
        <taxon>Bacilli</taxon>
        <taxon>Lactobacillales</taxon>
        <taxon>Aerococcaceae</taxon>
        <taxon>Ignavigranum</taxon>
    </lineage>
</organism>
<dbReference type="RefSeq" id="WP_092570392.1">
    <property type="nucleotide sequence ID" value="NZ_FOEN01000002.1"/>
</dbReference>
<evidence type="ECO:0000313" key="3">
    <source>
        <dbReference type="Proteomes" id="UP000198833"/>
    </source>
</evidence>
<dbReference type="AlphaFoldDB" id="A0A1H9AP46"/>
<proteinExistence type="inferred from homology"/>
<gene>
    <name evidence="2" type="ORF">SAMN04488558_10243</name>
</gene>
<sequence>MNSAKELSSDIRADLGQVNLSLAALESIAAKAASEVKGVATTKSKLQKEAGSFLGMDRDRIKSHVNNESGEIVIDMFISVKFGYKVPEVALSVQDRVKEQILFMTDIHMSQVNVHIEAIETENLLTIFDRDGE</sequence>
<dbReference type="PANTHER" id="PTHR34297">
    <property type="entry name" value="HYPOTHETICAL CYTOSOLIC PROTEIN-RELATED"/>
    <property type="match status" value="1"/>
</dbReference>
<evidence type="ECO:0000256" key="1">
    <source>
        <dbReference type="ARBA" id="ARBA00005721"/>
    </source>
</evidence>
<keyword evidence="3" id="KW-1185">Reference proteome</keyword>
<dbReference type="InterPro" id="IPR005531">
    <property type="entry name" value="Asp23"/>
</dbReference>
<accession>A0A1H9AP46</accession>
<protein>
    <submittedName>
        <fullName evidence="2">Uncharacterized conserved protein YloU, alkaline shock protein (Asp23) family</fullName>
    </submittedName>
</protein>
<dbReference type="Pfam" id="PF03780">
    <property type="entry name" value="Asp23"/>
    <property type="match status" value="1"/>
</dbReference>
<dbReference type="Proteomes" id="UP000198833">
    <property type="component" value="Unassembled WGS sequence"/>
</dbReference>
<reference evidence="2 3" key="1">
    <citation type="submission" date="2016-10" db="EMBL/GenBank/DDBJ databases">
        <authorList>
            <person name="de Groot N.N."/>
        </authorList>
    </citation>
    <scope>NUCLEOTIDE SEQUENCE [LARGE SCALE GENOMIC DNA]</scope>
    <source>
        <strain evidence="2 3">DSM 15695</strain>
    </source>
</reference>
<comment type="similarity">
    <text evidence="1">Belongs to the asp23 family.</text>
</comment>
<dbReference type="OrthoDB" id="9793465at2"/>
<name>A0A1H9AP46_9LACT</name>
<dbReference type="STRING" id="89093.SAMN04488558_10243"/>